<evidence type="ECO:0000313" key="3">
    <source>
        <dbReference type="EMBL" id="BAX94144.1"/>
    </source>
</evidence>
<dbReference type="Pfam" id="PF13439">
    <property type="entry name" value="Glyco_transf_4"/>
    <property type="match status" value="1"/>
</dbReference>
<dbReference type="AlphaFoldDB" id="A0A1Z4EMC5"/>
<evidence type="ECO:0000259" key="1">
    <source>
        <dbReference type="Pfam" id="PF00534"/>
    </source>
</evidence>
<dbReference type="EMBL" id="AP018164">
    <property type="protein sequence ID" value="BAX94144.1"/>
    <property type="molecule type" value="Genomic_DNA"/>
</dbReference>
<keyword evidence="4" id="KW-1185">Reference proteome</keyword>
<dbReference type="Gene3D" id="3.40.50.2000">
    <property type="entry name" value="Glycogen Phosphorylase B"/>
    <property type="match status" value="2"/>
</dbReference>
<name>A0A1Z4EMC5_9MYCO</name>
<dbReference type="InterPro" id="IPR001296">
    <property type="entry name" value="Glyco_trans_1"/>
</dbReference>
<sequence length="402" mass="44670">MVQADSARPLRVALVSDYPTDGDMGPDNGVQSVTHNLAQALAVRPDIECHVIAAMNHATTTYRQVGALQVHYVKRLNLPRLITLRAHDVPRLISVIRSINPDVVHGQGQDRHALGALGSGFPTVITPHGVLFIESLLLQKNRFDIVGAAKKRGVINMEREVFRRSHDMIIISRYLPRTYGPMLTARTHFIENPINEEYFRIPRAPEPGRMLFIGSVVPRKCVHDLVRAIGQVLNTRAAADEPWQASAQFRIAGPLVDPASELEIHRAIDEYGLREQVHILGPISHEQLLDEYARAQVLLMGSREETTPQVIAQAMACGLPVIASRVGGIPDMVSDGRTALLFDHGDLTTCAAHIRRMLGDDVLRARIEDAVREQAQRRFNPDSVAEQTISVYRDVIARSREP</sequence>
<protein>
    <submittedName>
        <fullName evidence="3">Glycosyl transferase</fullName>
    </submittedName>
</protein>
<keyword evidence="3" id="KW-0808">Transferase</keyword>
<dbReference type="InterPro" id="IPR028098">
    <property type="entry name" value="Glyco_trans_4-like_N"/>
</dbReference>
<reference evidence="4" key="1">
    <citation type="submission" date="2017-06" db="EMBL/GenBank/DDBJ databases">
        <title>Complete Genome Sequence of Mycobacterium shigaense.</title>
        <authorList>
            <person name="Fukano H."/>
            <person name="Yoshida M."/>
            <person name="Kazumi Y."/>
            <person name="Ogura Y."/>
            <person name="Mitarai S."/>
            <person name="Hayashi T."/>
            <person name="Hoshino Y."/>
        </authorList>
    </citation>
    <scope>NUCLEOTIDE SEQUENCE [LARGE SCALE GENOMIC DNA]</scope>
    <source>
        <strain evidence="4">UN-152</strain>
    </source>
</reference>
<dbReference type="GO" id="GO:0016757">
    <property type="term" value="F:glycosyltransferase activity"/>
    <property type="evidence" value="ECO:0007669"/>
    <property type="project" value="InterPro"/>
</dbReference>
<gene>
    <name evidence="3" type="ORF">MSG_04021</name>
</gene>
<dbReference type="Proteomes" id="UP000217736">
    <property type="component" value="Chromosome"/>
</dbReference>
<organism evidence="3 4">
    <name type="scientific">Mycobacterium shigaense</name>
    <dbReference type="NCBI Taxonomy" id="722731"/>
    <lineage>
        <taxon>Bacteria</taxon>
        <taxon>Bacillati</taxon>
        <taxon>Actinomycetota</taxon>
        <taxon>Actinomycetes</taxon>
        <taxon>Mycobacteriales</taxon>
        <taxon>Mycobacteriaceae</taxon>
        <taxon>Mycobacterium</taxon>
        <taxon>Mycobacterium simiae complex</taxon>
    </lineage>
</organism>
<dbReference type="RefSeq" id="WP_096442335.1">
    <property type="nucleotide sequence ID" value="NZ_AP018164.1"/>
</dbReference>
<feature type="domain" description="Glycosyl transferase family 1" evidence="1">
    <location>
        <begin position="202"/>
        <end position="373"/>
    </location>
</feature>
<dbReference type="Pfam" id="PF00534">
    <property type="entry name" value="Glycos_transf_1"/>
    <property type="match status" value="1"/>
</dbReference>
<accession>A0A1Z4EMC5</accession>
<feature type="domain" description="Glycosyltransferase subfamily 4-like N-terminal" evidence="2">
    <location>
        <begin position="28"/>
        <end position="197"/>
    </location>
</feature>
<dbReference type="KEGG" id="mshg:MSG_04021"/>
<dbReference type="PANTHER" id="PTHR12526:SF637">
    <property type="entry name" value="GLYCOSYLTRANSFERASE EPSF-RELATED"/>
    <property type="match status" value="1"/>
</dbReference>
<dbReference type="CDD" id="cd03801">
    <property type="entry name" value="GT4_PimA-like"/>
    <property type="match status" value="1"/>
</dbReference>
<dbReference type="PANTHER" id="PTHR12526">
    <property type="entry name" value="GLYCOSYLTRANSFERASE"/>
    <property type="match status" value="1"/>
</dbReference>
<proteinExistence type="predicted"/>
<evidence type="ECO:0000313" key="4">
    <source>
        <dbReference type="Proteomes" id="UP000217736"/>
    </source>
</evidence>
<dbReference type="SUPFAM" id="SSF53756">
    <property type="entry name" value="UDP-Glycosyltransferase/glycogen phosphorylase"/>
    <property type="match status" value="1"/>
</dbReference>
<dbReference type="OrthoDB" id="8555507at2"/>
<evidence type="ECO:0000259" key="2">
    <source>
        <dbReference type="Pfam" id="PF13439"/>
    </source>
</evidence>